<protein>
    <submittedName>
        <fullName evidence="3">ATR interacting protein</fullName>
    </submittedName>
</protein>
<proteinExistence type="predicted"/>
<dbReference type="GO" id="GO:0006281">
    <property type="term" value="P:DNA repair"/>
    <property type="evidence" value="ECO:0007669"/>
    <property type="project" value="TreeGrafter"/>
</dbReference>
<reference evidence="3" key="2">
    <citation type="submission" date="2025-09" db="UniProtKB">
        <authorList>
            <consortium name="Ensembl"/>
        </authorList>
    </citation>
    <scope>IDENTIFICATION</scope>
</reference>
<keyword evidence="1" id="KW-0175">Coiled coil</keyword>
<dbReference type="GO" id="GO:0000077">
    <property type="term" value="P:DNA damage checkpoint signaling"/>
    <property type="evidence" value="ECO:0007669"/>
    <property type="project" value="InterPro"/>
</dbReference>
<evidence type="ECO:0000313" key="4">
    <source>
        <dbReference type="Proteomes" id="UP000694545"/>
    </source>
</evidence>
<evidence type="ECO:0000256" key="1">
    <source>
        <dbReference type="SAM" id="Coils"/>
    </source>
</evidence>
<dbReference type="InterPro" id="IPR033349">
    <property type="entry name" value="ATRIP"/>
</dbReference>
<reference evidence="3" key="1">
    <citation type="submission" date="2025-08" db="UniProtKB">
        <authorList>
            <consortium name="Ensembl"/>
        </authorList>
    </citation>
    <scope>IDENTIFICATION</scope>
</reference>
<dbReference type="Ensembl" id="ENSVKKT00000009656.1">
    <property type="protein sequence ID" value="ENSVKKP00000009420.1"/>
    <property type="gene ID" value="ENSVKKG00000006662.1"/>
</dbReference>
<dbReference type="PANTHER" id="PTHR28594:SF1">
    <property type="entry name" value="ATR-INTERACTING PROTEIN"/>
    <property type="match status" value="1"/>
</dbReference>
<evidence type="ECO:0000256" key="2">
    <source>
        <dbReference type="SAM" id="MobiDB-lite"/>
    </source>
</evidence>
<dbReference type="PANTHER" id="PTHR28594">
    <property type="entry name" value="ATR-INTERACTING PROTEIN"/>
    <property type="match status" value="1"/>
</dbReference>
<organism evidence="3 4">
    <name type="scientific">Varanus komodoensis</name>
    <name type="common">Komodo dragon</name>
    <dbReference type="NCBI Taxonomy" id="61221"/>
    <lineage>
        <taxon>Eukaryota</taxon>
        <taxon>Metazoa</taxon>
        <taxon>Chordata</taxon>
        <taxon>Craniata</taxon>
        <taxon>Vertebrata</taxon>
        <taxon>Euteleostomi</taxon>
        <taxon>Lepidosauria</taxon>
        <taxon>Squamata</taxon>
        <taxon>Bifurcata</taxon>
        <taxon>Unidentata</taxon>
        <taxon>Episquamata</taxon>
        <taxon>Toxicofera</taxon>
        <taxon>Anguimorpha</taxon>
        <taxon>Paleoanguimorpha</taxon>
        <taxon>Varanoidea</taxon>
        <taxon>Varanidae</taxon>
        <taxon>Varanus</taxon>
    </lineage>
</organism>
<gene>
    <name evidence="3" type="primary">ATRIP</name>
</gene>
<feature type="compositionally biased region" description="Polar residues" evidence="2">
    <location>
        <begin position="287"/>
        <end position="298"/>
    </location>
</feature>
<dbReference type="OrthoDB" id="6428926at2759"/>
<dbReference type="KEGG" id="vko:123034166"/>
<accession>A0A8D2KV43</accession>
<feature type="compositionally biased region" description="Polar residues" evidence="2">
    <location>
        <begin position="27"/>
        <end position="41"/>
    </location>
</feature>
<feature type="region of interest" description="Disordered" evidence="2">
    <location>
        <begin position="27"/>
        <end position="50"/>
    </location>
</feature>
<evidence type="ECO:0000313" key="3">
    <source>
        <dbReference type="Ensembl" id="ENSVKKP00000009420.1"/>
    </source>
</evidence>
<feature type="region of interest" description="Disordered" evidence="2">
    <location>
        <begin position="277"/>
        <end position="298"/>
    </location>
</feature>
<dbReference type="OMA" id="CALAQHH"/>
<dbReference type="Proteomes" id="UP000694545">
    <property type="component" value="Unplaced"/>
</dbReference>
<sequence length="837" mass="94198">MSVNHFLGNKKRNSSILYHVDQAKVTTSPSSLQRATNQSHVGNHGEGFPPNKRYKSFAAAECKEMEDPFADSDDFTADDLEEIDIIATQAMAEKVSFETNTWRTGQNTELSSIVNSTFKVPNHMKPWNIAHTAETTSACQFGRSREEAPPKDKFKIETLQAQYEEAKKKLKEMQDEILTKNGEIKILRDSMQQMKSSLEEQQKSYMEMEKEKLQISSEKEKEFSRKLQSLQSELQFRDAEMNELRTKLLSCERIKPVIPSVSYISPKKSPSSIIKVEGSTQNEKKSYPTNDSFGSELSPKATCSRTLLQTQASRTNKNNKMPDLETETVKQETSYICAQKQGSILINALMRQPIVPGSSLGLCYLLSSKVEARPGPVMQSSSFPAGATGSFCDRIASSQEEEASLRVAQRLALAGLNLIAMDEDSLEGSSEESRRGISHPKRYKIPGAVHLLPLLEHHIGAYHQALLLMMKAGSSSSGNQSTCSSRTSSSTASSVDNFLSALEEFALVSLCILYYLVFYSWDVICALLSLSMKADCDLGDREDLEKDKSVIRNMSDRAGLQEPEPEADVTNAEPSQHPLFKKLLQLLTLCATVVGCQRHSIVYQCFRVLVKLAERSTVDLLISFQLLFNSQTQTLLRCVTSETPLRIVHLCVRLLTLLAERQELATQFCSCSESCLFLALYMYITSRPDKSASEMLWLQLEQETVRFLTKCVQCCSLFVSLVGKDCQCNSEVVKALIIMLHRQWLTVRKGEGSLFDLHGKRLTQFLRQTVLLLHALSQKDKLFHEHCLEVLHQYDHVMPGVRTILRRVQNLKACEELALDELYPLEPEADEQEMECS</sequence>
<dbReference type="CTD" id="84126"/>
<name>A0A8D2KV43_VARKO</name>
<feature type="coiled-coil region" evidence="1">
    <location>
        <begin position="156"/>
        <end position="247"/>
    </location>
</feature>
<dbReference type="AlphaFoldDB" id="A0A8D2KV43"/>
<keyword evidence="4" id="KW-1185">Reference proteome</keyword>